<evidence type="ECO:0008006" key="4">
    <source>
        <dbReference type="Google" id="ProtNLM"/>
    </source>
</evidence>
<evidence type="ECO:0000313" key="2">
    <source>
        <dbReference type="EMBL" id="QFG07777.1"/>
    </source>
</evidence>
<dbReference type="GeneID" id="64468903"/>
<reference evidence="2 3" key="1">
    <citation type="submission" date="2019-05" db="EMBL/GenBank/DDBJ databases">
        <title>Whole genome sequence analysis of broad host range Salmonella enterica bacteriophages.</title>
        <authorList>
            <person name="Bhandare S.G."/>
            <person name="Colavecchio A."/>
            <person name="Emond-Rheault J.-G."/>
            <person name="Hamel J."/>
            <person name="Kukavica-Ibrulj I."/>
            <person name="Boyle B."/>
            <person name="Levesque R.C."/>
            <person name="Goodridge L."/>
        </authorList>
    </citation>
    <scope>NUCLEOTIDE SEQUENCE [LARGE SCALE GENOMIC DNA]</scope>
</reference>
<dbReference type="RefSeq" id="YP_010053246.1">
    <property type="nucleotide sequence ID" value="NC_054638.1"/>
</dbReference>
<protein>
    <recommendedName>
        <fullName evidence="4">Holin</fullName>
    </recommendedName>
</protein>
<dbReference type="Proteomes" id="UP000326742">
    <property type="component" value="Segment"/>
</dbReference>
<evidence type="ECO:0000313" key="3">
    <source>
        <dbReference type="Proteomes" id="UP000326742"/>
    </source>
</evidence>
<keyword evidence="1" id="KW-0812">Transmembrane</keyword>
<name>A0A5J6TDG6_9CAUD</name>
<keyword evidence="1" id="KW-1133">Transmembrane helix</keyword>
<organism evidence="2 3">
    <name type="scientific">Salmonella phage vB_SenS_SB28</name>
    <dbReference type="NCBI Taxonomy" id="2591136"/>
    <lineage>
        <taxon>Viruses</taxon>
        <taxon>Duplodnaviria</taxon>
        <taxon>Heunggongvirae</taxon>
        <taxon>Uroviricota</taxon>
        <taxon>Caudoviricetes</taxon>
        <taxon>Macdonaldcampvirus</taxon>
        <taxon>Macdonaldcampvirus SB28</taxon>
    </lineage>
</organism>
<keyword evidence="3" id="KW-1185">Reference proteome</keyword>
<dbReference type="KEGG" id="vg:64468903"/>
<accession>A0A5J6TDG6</accession>
<dbReference type="EMBL" id="MK947460">
    <property type="protein sequence ID" value="QFG07777.1"/>
    <property type="molecule type" value="Genomic_DNA"/>
</dbReference>
<evidence type="ECO:0000256" key="1">
    <source>
        <dbReference type="SAM" id="Phobius"/>
    </source>
</evidence>
<sequence>MNETLRQAAEQVISGVMGQVIDKAGYASIGTGIVLKVAEQTPVAQSYFETIIPHSLTDWAAVASIIGAISLVIKNLFEIWWRVRRHKKK</sequence>
<proteinExistence type="predicted"/>
<keyword evidence="1" id="KW-0472">Membrane</keyword>
<feature type="transmembrane region" description="Helical" evidence="1">
    <location>
        <begin position="59"/>
        <end position="81"/>
    </location>
</feature>